<feature type="transmembrane region" description="Helical" evidence="8">
    <location>
        <begin position="258"/>
        <end position="278"/>
    </location>
</feature>
<feature type="transmembrane region" description="Helical" evidence="8">
    <location>
        <begin position="525"/>
        <end position="548"/>
    </location>
</feature>
<feature type="transmembrane region" description="Helical" evidence="8">
    <location>
        <begin position="470"/>
        <end position="487"/>
    </location>
</feature>
<reference evidence="12" key="3">
    <citation type="submission" date="2015-08" db="EMBL/GenBank/DDBJ databases">
        <title>Draft Genome Sequence of a Heterotrophic Facultative Anaerobic Bacterium Ardenticatena maritima Strain 110S.</title>
        <authorList>
            <person name="Kawaichi S."/>
            <person name="Yoshida T."/>
            <person name="Sako Y."/>
            <person name="Nakamura R."/>
        </authorList>
    </citation>
    <scope>NUCLEOTIDE SEQUENCE [LARGE SCALE GENOMIC DNA]</scope>
    <source>
        <strain evidence="12">110S</strain>
    </source>
</reference>
<dbReference type="RefSeq" id="WP_054492752.1">
    <property type="nucleotide sequence ID" value="NZ_BBZA01000088.1"/>
</dbReference>
<evidence type="ECO:0000256" key="2">
    <source>
        <dbReference type="ARBA" id="ARBA00022475"/>
    </source>
</evidence>
<feature type="domain" description="Glycosyltransferase RgtA/B/C/D-like" evidence="9">
    <location>
        <begin position="199"/>
        <end position="350"/>
    </location>
</feature>
<dbReference type="InterPro" id="IPR050297">
    <property type="entry name" value="LipidA_mod_glycosyltrf_83"/>
</dbReference>
<evidence type="ECO:0000313" key="13">
    <source>
        <dbReference type="Proteomes" id="UP000050502"/>
    </source>
</evidence>
<gene>
    <name evidence="10" type="ORF">ARMA_1285</name>
    <name evidence="11" type="ORF">SE16_02805</name>
</gene>
<dbReference type="Proteomes" id="UP000037784">
    <property type="component" value="Unassembled WGS sequence"/>
</dbReference>
<feature type="transmembrane region" description="Helical" evidence="8">
    <location>
        <begin position="91"/>
        <end position="110"/>
    </location>
</feature>
<accession>A0A0M8K897</accession>
<organism evidence="10 12">
    <name type="scientific">Ardenticatena maritima</name>
    <dbReference type="NCBI Taxonomy" id="872965"/>
    <lineage>
        <taxon>Bacteria</taxon>
        <taxon>Bacillati</taxon>
        <taxon>Chloroflexota</taxon>
        <taxon>Ardenticatenia</taxon>
        <taxon>Ardenticatenales</taxon>
        <taxon>Ardenticatenaceae</taxon>
        <taxon>Ardenticatena</taxon>
    </lineage>
</organism>
<evidence type="ECO:0000259" key="9">
    <source>
        <dbReference type="Pfam" id="PF13231"/>
    </source>
</evidence>
<dbReference type="PANTHER" id="PTHR33908">
    <property type="entry name" value="MANNOSYLTRANSFERASE YKCB-RELATED"/>
    <property type="match status" value="1"/>
</dbReference>
<comment type="subcellular location">
    <subcellularLocation>
        <location evidence="1">Cell membrane</location>
        <topology evidence="1">Multi-pass membrane protein</topology>
    </subcellularLocation>
</comment>
<dbReference type="EMBL" id="LGKN01000003">
    <property type="protein sequence ID" value="KPL89401.1"/>
    <property type="molecule type" value="Genomic_DNA"/>
</dbReference>
<protein>
    <recommendedName>
        <fullName evidence="9">Glycosyltransferase RgtA/B/C/D-like domain-containing protein</fullName>
    </recommendedName>
</protein>
<dbReference type="AlphaFoldDB" id="A0A0M8K897"/>
<evidence type="ECO:0000256" key="6">
    <source>
        <dbReference type="ARBA" id="ARBA00022989"/>
    </source>
</evidence>
<feature type="transmembrane region" description="Helical" evidence="8">
    <location>
        <begin position="335"/>
        <end position="355"/>
    </location>
</feature>
<feature type="transmembrane region" description="Helical" evidence="8">
    <location>
        <begin position="64"/>
        <end position="85"/>
    </location>
</feature>
<feature type="transmembrane region" description="Helical" evidence="8">
    <location>
        <begin position="447"/>
        <end position="463"/>
    </location>
</feature>
<feature type="transmembrane region" description="Helical" evidence="8">
    <location>
        <begin position="223"/>
        <end position="246"/>
    </location>
</feature>
<keyword evidence="6 8" id="KW-1133">Transmembrane helix</keyword>
<evidence type="ECO:0000256" key="1">
    <source>
        <dbReference type="ARBA" id="ARBA00004651"/>
    </source>
</evidence>
<dbReference type="PANTHER" id="PTHR33908:SF11">
    <property type="entry name" value="MEMBRANE PROTEIN"/>
    <property type="match status" value="1"/>
</dbReference>
<reference evidence="10 12" key="1">
    <citation type="journal article" date="2015" name="Genome Announc.">
        <title>Draft Genome Sequence of a Heterotrophic Facultative Anaerobic Thermophilic Bacterium, Ardenticatena maritima Strain 110ST.</title>
        <authorList>
            <person name="Kawaichi S."/>
            <person name="Yoshida T."/>
            <person name="Sako Y."/>
            <person name="Nakamura R."/>
        </authorList>
    </citation>
    <scope>NUCLEOTIDE SEQUENCE [LARGE SCALE GENOMIC DNA]</scope>
    <source>
        <strain evidence="10 12">110S</strain>
    </source>
</reference>
<keyword evidence="2" id="KW-1003">Cell membrane</keyword>
<keyword evidence="3" id="KW-0328">Glycosyltransferase</keyword>
<comment type="caution">
    <text evidence="10">The sequence shown here is derived from an EMBL/GenBank/DDBJ whole genome shotgun (WGS) entry which is preliminary data.</text>
</comment>
<keyword evidence="12" id="KW-1185">Reference proteome</keyword>
<dbReference type="GO" id="GO:0016763">
    <property type="term" value="F:pentosyltransferase activity"/>
    <property type="evidence" value="ECO:0007669"/>
    <property type="project" value="TreeGrafter"/>
</dbReference>
<reference evidence="11 13" key="2">
    <citation type="submission" date="2015-07" db="EMBL/GenBank/DDBJ databases">
        <title>Whole genome sequence of Ardenticatena maritima DSM 23922.</title>
        <authorList>
            <person name="Hemp J."/>
            <person name="Ward L.M."/>
            <person name="Pace L.A."/>
            <person name="Fischer W.W."/>
        </authorList>
    </citation>
    <scope>NUCLEOTIDE SEQUENCE [LARGE SCALE GENOMIC DNA]</scope>
    <source>
        <strain evidence="11 13">110S</strain>
    </source>
</reference>
<dbReference type="STRING" id="872965.SE16_02805"/>
<evidence type="ECO:0000256" key="8">
    <source>
        <dbReference type="SAM" id="Phobius"/>
    </source>
</evidence>
<sequence>MKRGTLAGIVAALLLVSYAIIFAPLPLALKSLAVLVVTAYVPGALLVEWLIGGGDNRPDWWERTLYSIAAGYGIAVVLTLLLSYLPGGLQAWQMIAAYTTLTLLLLAAIWRRERLFAAPDMSPNWAPLWQAADRRWVLAGMATLFLVGAFFRIPNLGYSEFQGDEARAALRAAGVLQGYEEVLLIHKKGPTEIVLPTNVYALSGHLNEAAARLPFSLANLAGLFALFLLGWRLFGPITGWTAAMLLALDGYFIGFSRIVQYQSVVFLTTVLTVLIMYRTTRIAAERARYWLLAALILATGLLSHYEAVMAALPSLLFVGVLLWQREPLLNIVRQLVPALLAGAIVLALFYVPFVLHPNFAATYTYLTERRIGGEFPYNNLADFFLRTTVYSTTYYVVLMIGLAVIGLVLAYWRGLGRKALLPSLLLVAGMAVSSVNPTWLTVGGRDYTVLFFAGAFVLAWLMPRMRCEERILWIWFGAAMILAIFLTEKPRSHVYIFFMPWALLNGFVLERAFHAVRARWGTQRAAGLGVALATLAVAVFGAYAYFYFIYNQVEILRTWHENRPPGFWVVYDEPDDKALFGFPLRNGWKVVGTLYAQGVLNDIYETNEKEAWVPDWYTRGQERCLRDHTVFFFIDNLEPEGDEERRLLHEKLQTEYQLFGTVIINDQPRMEIYRKSETPIEPQTFYVEDVEAFFDNTLSAPDFPLDDPTILPVIDHPLNLRLGDSIWLKGFSIDRTTAKPGDILNLTLYWVTTENLFEHFTVFNQVIDFEGGKMIGQRDGEPGCDKFPTSKWKPNEMVVDRYRIPIFPDAQPGTYPLITGMYQREQGYRLDFFTEDGQPLGNYYQLTTITVEAP</sequence>
<evidence type="ECO:0000256" key="4">
    <source>
        <dbReference type="ARBA" id="ARBA00022679"/>
    </source>
</evidence>
<dbReference type="InParanoid" id="A0A0M8K897"/>
<feature type="transmembrane region" description="Helical" evidence="8">
    <location>
        <begin position="29"/>
        <end position="52"/>
    </location>
</feature>
<evidence type="ECO:0000256" key="3">
    <source>
        <dbReference type="ARBA" id="ARBA00022676"/>
    </source>
</evidence>
<proteinExistence type="predicted"/>
<dbReference type="GO" id="GO:0009103">
    <property type="term" value="P:lipopolysaccharide biosynthetic process"/>
    <property type="evidence" value="ECO:0007669"/>
    <property type="project" value="UniProtKB-ARBA"/>
</dbReference>
<evidence type="ECO:0000256" key="7">
    <source>
        <dbReference type="ARBA" id="ARBA00023136"/>
    </source>
</evidence>
<evidence type="ECO:0000313" key="10">
    <source>
        <dbReference type="EMBL" id="GAP62861.1"/>
    </source>
</evidence>
<dbReference type="Pfam" id="PF13231">
    <property type="entry name" value="PMT_2"/>
    <property type="match status" value="1"/>
</dbReference>
<dbReference type="OrthoDB" id="135110at2"/>
<keyword evidence="5 8" id="KW-0812">Transmembrane</keyword>
<feature type="transmembrane region" description="Helical" evidence="8">
    <location>
        <begin position="393"/>
        <end position="412"/>
    </location>
</feature>
<keyword evidence="4" id="KW-0808">Transferase</keyword>
<dbReference type="EMBL" id="BBZA01000088">
    <property type="protein sequence ID" value="GAP62861.1"/>
    <property type="molecule type" value="Genomic_DNA"/>
</dbReference>
<dbReference type="GO" id="GO:0005886">
    <property type="term" value="C:plasma membrane"/>
    <property type="evidence" value="ECO:0007669"/>
    <property type="project" value="UniProtKB-SubCell"/>
</dbReference>
<evidence type="ECO:0000313" key="12">
    <source>
        <dbReference type="Proteomes" id="UP000037784"/>
    </source>
</evidence>
<feature type="transmembrane region" description="Helical" evidence="8">
    <location>
        <begin position="493"/>
        <end position="513"/>
    </location>
</feature>
<keyword evidence="7 8" id="KW-0472">Membrane</keyword>
<feature type="transmembrane region" description="Helical" evidence="8">
    <location>
        <begin position="136"/>
        <end position="153"/>
    </location>
</feature>
<evidence type="ECO:0000313" key="11">
    <source>
        <dbReference type="EMBL" id="KPL89401.1"/>
    </source>
</evidence>
<evidence type="ECO:0000256" key="5">
    <source>
        <dbReference type="ARBA" id="ARBA00022692"/>
    </source>
</evidence>
<name>A0A0M8K897_9CHLR</name>
<feature type="transmembrane region" description="Helical" evidence="8">
    <location>
        <begin position="290"/>
        <end position="323"/>
    </location>
</feature>
<dbReference type="InterPro" id="IPR038731">
    <property type="entry name" value="RgtA/B/C-like"/>
</dbReference>
<dbReference type="Proteomes" id="UP000050502">
    <property type="component" value="Unassembled WGS sequence"/>
</dbReference>